<keyword evidence="1" id="KW-1133">Transmembrane helix</keyword>
<feature type="transmembrane region" description="Helical" evidence="1">
    <location>
        <begin position="7"/>
        <end position="30"/>
    </location>
</feature>
<feature type="transmembrane region" description="Helical" evidence="1">
    <location>
        <begin position="86"/>
        <end position="105"/>
    </location>
</feature>
<keyword evidence="1" id="KW-0812">Transmembrane</keyword>
<accession>A0ABM6JKK6</accession>
<evidence type="ECO:0000313" key="3">
    <source>
        <dbReference type="Proteomes" id="UP000191820"/>
    </source>
</evidence>
<reference evidence="2 3" key="1">
    <citation type="submission" date="2017-03" db="EMBL/GenBank/DDBJ databases">
        <title>Genome sequencing of Shewanella japonica KCTC 22435.</title>
        <authorList>
            <person name="Kim K.M."/>
        </authorList>
    </citation>
    <scope>NUCLEOTIDE SEQUENCE [LARGE SCALE GENOMIC DNA]</scope>
    <source>
        <strain evidence="2 3">KCTC 22435</strain>
    </source>
</reference>
<evidence type="ECO:0000256" key="1">
    <source>
        <dbReference type="SAM" id="Phobius"/>
    </source>
</evidence>
<name>A0ABM6JKK6_9GAMM</name>
<keyword evidence="1" id="KW-0472">Membrane</keyword>
<dbReference type="Proteomes" id="UP000191820">
    <property type="component" value="Chromosome"/>
</dbReference>
<sequence length="149" mass="15886">MSAIKGLLYIAASVVVLYPLWGLIQPASYLTEIVEVYPFAGDANEAQVRVAAGLLLLSNTVMGLSLVSIAGLIARPTSIHLLKLSALLLITYPFLLTVVEVFSAKALSSHLEASAVTVEFSAMKLFYVIFGIGLLGVFKTISLNDVTKV</sequence>
<protein>
    <recommendedName>
        <fullName evidence="4">DUF4149 domain-containing protein</fullName>
    </recommendedName>
</protein>
<dbReference type="RefSeq" id="WP_080915348.1">
    <property type="nucleotide sequence ID" value="NZ_CP020472.1"/>
</dbReference>
<evidence type="ECO:0000313" key="2">
    <source>
        <dbReference type="EMBL" id="ARD21768.1"/>
    </source>
</evidence>
<evidence type="ECO:0008006" key="4">
    <source>
        <dbReference type="Google" id="ProtNLM"/>
    </source>
</evidence>
<organism evidence="2 3">
    <name type="scientific">Shewanella japonica</name>
    <dbReference type="NCBI Taxonomy" id="93973"/>
    <lineage>
        <taxon>Bacteria</taxon>
        <taxon>Pseudomonadati</taxon>
        <taxon>Pseudomonadota</taxon>
        <taxon>Gammaproteobacteria</taxon>
        <taxon>Alteromonadales</taxon>
        <taxon>Shewanellaceae</taxon>
        <taxon>Shewanella</taxon>
    </lineage>
</organism>
<keyword evidence="3" id="KW-1185">Reference proteome</keyword>
<feature type="transmembrane region" description="Helical" evidence="1">
    <location>
        <begin position="50"/>
        <end position="74"/>
    </location>
</feature>
<dbReference type="EMBL" id="CP020472">
    <property type="protein sequence ID" value="ARD21768.1"/>
    <property type="molecule type" value="Genomic_DNA"/>
</dbReference>
<proteinExistence type="predicted"/>
<feature type="transmembrane region" description="Helical" evidence="1">
    <location>
        <begin position="125"/>
        <end position="143"/>
    </location>
</feature>
<gene>
    <name evidence="2" type="ORF">SJ2017_1444</name>
</gene>